<proteinExistence type="predicted"/>
<evidence type="ECO:0000313" key="4">
    <source>
        <dbReference type="Proteomes" id="UP000256862"/>
    </source>
</evidence>
<dbReference type="GeneID" id="303492546"/>
<dbReference type="EMBL" id="CP069812">
    <property type="protein sequence ID" value="QRQ93089.1"/>
    <property type="molecule type" value="Genomic_DNA"/>
</dbReference>
<reference evidence="3 4" key="1">
    <citation type="submission" date="2018-01" db="EMBL/GenBank/DDBJ databases">
        <authorList>
            <person name="Clerissi C."/>
        </authorList>
    </citation>
    <scope>NUCLEOTIDE SEQUENCE [LARGE SCALE GENOMIC DNA]</scope>
    <source>
        <strain evidence="3">Cupriavidus oxalaticus LMG 2235</strain>
    </source>
</reference>
<dbReference type="EMBL" id="OGUS01000117">
    <property type="protein sequence ID" value="SPC13047.1"/>
    <property type="molecule type" value="Genomic_DNA"/>
</dbReference>
<gene>
    <name evidence="3" type="ORF">CO2235_170170</name>
    <name evidence="2" type="ORF">JTE92_23585</name>
</gene>
<evidence type="ECO:0000313" key="3">
    <source>
        <dbReference type="EMBL" id="SPC13047.1"/>
    </source>
</evidence>
<organism evidence="3 4">
    <name type="scientific">Cupriavidus oxalaticus</name>
    <dbReference type="NCBI Taxonomy" id="96344"/>
    <lineage>
        <taxon>Bacteria</taxon>
        <taxon>Pseudomonadati</taxon>
        <taxon>Pseudomonadota</taxon>
        <taxon>Betaproteobacteria</taxon>
        <taxon>Burkholderiales</taxon>
        <taxon>Burkholderiaceae</taxon>
        <taxon>Cupriavidus</taxon>
    </lineage>
</organism>
<protein>
    <recommendedName>
        <fullName evidence="6">Heme exporter protein D</fullName>
    </recommendedName>
</protein>
<dbReference type="RefSeq" id="WP_157096916.1">
    <property type="nucleotide sequence ID" value="NZ_CP069810.1"/>
</dbReference>
<dbReference type="Proteomes" id="UP000623307">
    <property type="component" value="Chromosome 2"/>
</dbReference>
<name>A0A976BBF5_9BURK</name>
<keyword evidence="1" id="KW-1133">Transmembrane helix</keyword>
<keyword evidence="1" id="KW-0812">Transmembrane</keyword>
<dbReference type="Proteomes" id="UP000256862">
    <property type="component" value="Chromosome CO2235"/>
</dbReference>
<evidence type="ECO:0008006" key="6">
    <source>
        <dbReference type="Google" id="ProtNLM"/>
    </source>
</evidence>
<feature type="transmembrane region" description="Helical" evidence="1">
    <location>
        <begin position="12"/>
        <end position="32"/>
    </location>
</feature>
<evidence type="ECO:0000313" key="5">
    <source>
        <dbReference type="Proteomes" id="UP000623307"/>
    </source>
</evidence>
<keyword evidence="5" id="KW-1185">Reference proteome</keyword>
<dbReference type="AlphaFoldDB" id="A0A976BBF5"/>
<evidence type="ECO:0000313" key="2">
    <source>
        <dbReference type="EMBL" id="QRQ93089.1"/>
    </source>
</evidence>
<reference evidence="2 5" key="2">
    <citation type="submission" date="2021-02" db="EMBL/GenBank/DDBJ databases">
        <title>Complete Genome Sequence of Cupriavidus oxalaticus Strain Ox1, a Soil Oxalate-Degrading Species.</title>
        <authorList>
            <person name="Palmieri F."/>
            <person name="Udriet P."/>
            <person name="Deuasquier M."/>
            <person name="Beaudoing E."/>
            <person name="Johnson S.L."/>
            <person name="Davenport K.W."/>
            <person name="Chain P.S."/>
            <person name="Bindschedler S."/>
            <person name="Junier P."/>
        </authorList>
    </citation>
    <scope>NUCLEOTIDE SEQUENCE [LARGE SCALE GENOMIC DNA]</scope>
    <source>
        <strain evidence="2 5">Ox1</strain>
    </source>
</reference>
<accession>A0A976BBF5</accession>
<evidence type="ECO:0000256" key="1">
    <source>
        <dbReference type="SAM" id="Phobius"/>
    </source>
</evidence>
<keyword evidence="1" id="KW-0472">Membrane</keyword>
<sequence>MTTLELVPLLGYLTAYALATAVLGSLALAAMLRCRRGARRPVPVRSQRLPERRRTE</sequence>